<evidence type="ECO:0000313" key="8">
    <source>
        <dbReference type="RefSeq" id="XP_022250325.1"/>
    </source>
</evidence>
<protein>
    <submittedName>
        <fullName evidence="8">Uncharacterized protein LOC106466591 isoform X2</fullName>
    </submittedName>
</protein>
<keyword evidence="7" id="KW-1185">Reference proteome</keyword>
<dbReference type="Gene3D" id="4.10.40.20">
    <property type="match status" value="1"/>
</dbReference>
<keyword evidence="4" id="KW-1015">Disulfide bond</keyword>
<name>A0ABM1T369_LIMPO</name>
<accession>A0ABM1T369</accession>
<dbReference type="Pfam" id="PF00219">
    <property type="entry name" value="IGFBP"/>
    <property type="match status" value="1"/>
</dbReference>
<keyword evidence="3 5" id="KW-0732">Signal</keyword>
<reference evidence="8" key="1">
    <citation type="submission" date="2025-08" db="UniProtKB">
        <authorList>
            <consortium name="RefSeq"/>
        </authorList>
    </citation>
    <scope>IDENTIFICATION</scope>
    <source>
        <tissue evidence="8">Muscle</tissue>
    </source>
</reference>
<evidence type="ECO:0000256" key="4">
    <source>
        <dbReference type="ARBA" id="ARBA00023157"/>
    </source>
</evidence>
<dbReference type="PANTHER" id="PTHR14186">
    <property type="entry name" value="INSULIN-LIKE GROWTH FACTOR BINDING PROTEIN-RELATED"/>
    <property type="match status" value="1"/>
</dbReference>
<dbReference type="InterPro" id="IPR011390">
    <property type="entry name" value="IGFBP_rP_mac25"/>
</dbReference>
<proteinExistence type="predicted"/>
<dbReference type="GeneID" id="106466591"/>
<dbReference type="Proteomes" id="UP000694941">
    <property type="component" value="Unplaced"/>
</dbReference>
<dbReference type="PANTHER" id="PTHR14186:SF20">
    <property type="entry name" value="CYSTEINE-RICH MOTOR NEURON 1 PROTEIN-LIKE"/>
    <property type="match status" value="1"/>
</dbReference>
<keyword evidence="2" id="KW-0964">Secreted</keyword>
<feature type="signal peptide" evidence="5">
    <location>
        <begin position="1"/>
        <end position="23"/>
    </location>
</feature>
<dbReference type="PROSITE" id="PS51323">
    <property type="entry name" value="IGFBP_N_2"/>
    <property type="match status" value="1"/>
</dbReference>
<evidence type="ECO:0000259" key="6">
    <source>
        <dbReference type="PROSITE" id="PS51323"/>
    </source>
</evidence>
<evidence type="ECO:0000256" key="3">
    <source>
        <dbReference type="ARBA" id="ARBA00022729"/>
    </source>
</evidence>
<evidence type="ECO:0000256" key="5">
    <source>
        <dbReference type="SAM" id="SignalP"/>
    </source>
</evidence>
<gene>
    <name evidence="8" type="primary">LOC106466591</name>
</gene>
<dbReference type="InterPro" id="IPR000867">
    <property type="entry name" value="IGFBP-like"/>
</dbReference>
<comment type="subcellular location">
    <subcellularLocation>
        <location evidence="1">Secreted</location>
    </subcellularLocation>
</comment>
<dbReference type="RefSeq" id="XP_022250325.1">
    <property type="nucleotide sequence ID" value="XM_022394617.1"/>
</dbReference>
<organism evidence="7 8">
    <name type="scientific">Limulus polyphemus</name>
    <name type="common">Atlantic horseshoe crab</name>
    <dbReference type="NCBI Taxonomy" id="6850"/>
    <lineage>
        <taxon>Eukaryota</taxon>
        <taxon>Metazoa</taxon>
        <taxon>Ecdysozoa</taxon>
        <taxon>Arthropoda</taxon>
        <taxon>Chelicerata</taxon>
        <taxon>Merostomata</taxon>
        <taxon>Xiphosura</taxon>
        <taxon>Limulidae</taxon>
        <taxon>Limulus</taxon>
    </lineage>
</organism>
<dbReference type="SUPFAM" id="SSF57184">
    <property type="entry name" value="Growth factor receptor domain"/>
    <property type="match status" value="1"/>
</dbReference>
<feature type="chain" id="PRO_5046962794" evidence="5">
    <location>
        <begin position="24"/>
        <end position="236"/>
    </location>
</feature>
<dbReference type="InterPro" id="IPR009030">
    <property type="entry name" value="Growth_fac_rcpt_cys_sf"/>
</dbReference>
<sequence>MSNYSSQLRLLFIFHMSILAVLSSTDSNLDLKCPECWQLHCWPRRTSQLRCKGGLTLGVCNCCPVCAKQEGQTCGGENNYLGKCDLGLQCEPQTPEIYHYRKNDIHQIYTITKGTCKKVPPDQLPAQEAHSLFCEPKCSSSFCLQNPRAICSARYNAEKKQECQGACQHTSCRACEFVEGSTCTKCSPDDFRCLRRFGKCIRRDSCSKKKFPCRAKYFQVNQQMALGSSCARYQNV</sequence>
<dbReference type="SMART" id="SM00121">
    <property type="entry name" value="IB"/>
    <property type="match status" value="1"/>
</dbReference>
<feature type="domain" description="IGFBP N-terminal" evidence="6">
    <location>
        <begin position="29"/>
        <end position="119"/>
    </location>
</feature>
<evidence type="ECO:0000256" key="2">
    <source>
        <dbReference type="ARBA" id="ARBA00022525"/>
    </source>
</evidence>
<evidence type="ECO:0000313" key="7">
    <source>
        <dbReference type="Proteomes" id="UP000694941"/>
    </source>
</evidence>
<evidence type="ECO:0000256" key="1">
    <source>
        <dbReference type="ARBA" id="ARBA00004613"/>
    </source>
</evidence>